<name>A0A914PTG7_9BILA</name>
<proteinExistence type="predicted"/>
<reference evidence="2" key="1">
    <citation type="submission" date="2022-11" db="UniProtKB">
        <authorList>
            <consortium name="WormBaseParasite"/>
        </authorList>
    </citation>
    <scope>IDENTIFICATION</scope>
</reference>
<sequence length="153" mass="17313">MSVLIESPMDFTFANTSFVPAASTSSSSGIRTSILNSRKRKSHEVITDEFDFAFEAAPRKLLRREVCADDVRKLDVNWSFQMDSNARDNVDCSFSDKCLLVTTRRADHRLEHRCIPLPDHIDNNSICLCFDSNNCLLIGFNYIPGFRVTPCIA</sequence>
<accession>A0A914PTG7</accession>
<organism evidence="1 2">
    <name type="scientific">Panagrolaimus davidi</name>
    <dbReference type="NCBI Taxonomy" id="227884"/>
    <lineage>
        <taxon>Eukaryota</taxon>
        <taxon>Metazoa</taxon>
        <taxon>Ecdysozoa</taxon>
        <taxon>Nematoda</taxon>
        <taxon>Chromadorea</taxon>
        <taxon>Rhabditida</taxon>
        <taxon>Tylenchina</taxon>
        <taxon>Panagrolaimomorpha</taxon>
        <taxon>Panagrolaimoidea</taxon>
        <taxon>Panagrolaimidae</taxon>
        <taxon>Panagrolaimus</taxon>
    </lineage>
</organism>
<evidence type="ECO:0000313" key="1">
    <source>
        <dbReference type="Proteomes" id="UP000887578"/>
    </source>
</evidence>
<protein>
    <submittedName>
        <fullName evidence="2">Uncharacterized protein</fullName>
    </submittedName>
</protein>
<dbReference type="WBParaSite" id="PDA_v2.g21991.t1">
    <property type="protein sequence ID" value="PDA_v2.g21991.t1"/>
    <property type="gene ID" value="PDA_v2.g21991"/>
</dbReference>
<dbReference type="AlphaFoldDB" id="A0A914PTG7"/>
<evidence type="ECO:0000313" key="2">
    <source>
        <dbReference type="WBParaSite" id="PDA_v2.g21991.t1"/>
    </source>
</evidence>
<dbReference type="Proteomes" id="UP000887578">
    <property type="component" value="Unplaced"/>
</dbReference>
<keyword evidence="1" id="KW-1185">Reference proteome</keyword>